<protein>
    <recommendedName>
        <fullName evidence="4">YGGT family protein</fullName>
    </recommendedName>
</protein>
<keyword evidence="1" id="KW-0812">Transmembrane</keyword>
<name>A0A0G0QPU0_9BACT</name>
<evidence type="ECO:0000313" key="3">
    <source>
        <dbReference type="Proteomes" id="UP000034881"/>
    </source>
</evidence>
<dbReference type="EMBL" id="LBYB01000002">
    <property type="protein sequence ID" value="KKR42459.1"/>
    <property type="molecule type" value="Genomic_DNA"/>
</dbReference>
<feature type="transmembrane region" description="Helical" evidence="1">
    <location>
        <begin position="73"/>
        <end position="93"/>
    </location>
</feature>
<feature type="transmembrane region" description="Helical" evidence="1">
    <location>
        <begin position="45"/>
        <end position="67"/>
    </location>
</feature>
<dbReference type="Proteomes" id="UP000034881">
    <property type="component" value="Unassembled WGS sequence"/>
</dbReference>
<proteinExistence type="predicted"/>
<organism evidence="2 3">
    <name type="scientific">Candidatus Daviesbacteria bacterium GW2011_GWC2_40_12</name>
    <dbReference type="NCBI Taxonomy" id="1618431"/>
    <lineage>
        <taxon>Bacteria</taxon>
        <taxon>Candidatus Daviesiibacteriota</taxon>
    </lineage>
</organism>
<feature type="transmembrane region" description="Helical" evidence="1">
    <location>
        <begin position="105"/>
        <end position="127"/>
    </location>
</feature>
<reference evidence="2 3" key="1">
    <citation type="journal article" date="2015" name="Nature">
        <title>rRNA introns, odd ribosomes, and small enigmatic genomes across a large radiation of phyla.</title>
        <authorList>
            <person name="Brown C.T."/>
            <person name="Hug L.A."/>
            <person name="Thomas B.C."/>
            <person name="Sharon I."/>
            <person name="Castelle C.J."/>
            <person name="Singh A."/>
            <person name="Wilkins M.J."/>
            <person name="Williams K.H."/>
            <person name="Banfield J.F."/>
        </authorList>
    </citation>
    <scope>NUCLEOTIDE SEQUENCE [LARGE SCALE GENOMIC DNA]</scope>
</reference>
<evidence type="ECO:0000313" key="2">
    <source>
        <dbReference type="EMBL" id="KKR42459.1"/>
    </source>
</evidence>
<gene>
    <name evidence="2" type="ORF">UT77_C0002G0112</name>
</gene>
<keyword evidence="1" id="KW-1133">Transmembrane helix</keyword>
<dbReference type="AlphaFoldDB" id="A0A0G0QPU0"/>
<comment type="caution">
    <text evidence="2">The sequence shown here is derived from an EMBL/GenBank/DDBJ whole genome shotgun (WGS) entry which is preliminary data.</text>
</comment>
<evidence type="ECO:0000256" key="1">
    <source>
        <dbReference type="SAM" id="Phobius"/>
    </source>
</evidence>
<accession>A0A0G0QPU0</accession>
<sequence length="147" mass="17166">MQIDTPILKEPIVVEPRSGEKPVIKVESPQIDYEKKKKIVRYKEILWYILLVIEALLLIRFLLKLFGANPLNIFSIIINIISIPFTILFIGLFPSTVSLTGRQEIEWSTLFAMLFYAILIFVISRFYRLKKPIDPKEAEEKVEKIMP</sequence>
<keyword evidence="1" id="KW-0472">Membrane</keyword>
<evidence type="ECO:0008006" key="4">
    <source>
        <dbReference type="Google" id="ProtNLM"/>
    </source>
</evidence>